<protein>
    <recommendedName>
        <fullName evidence="3">SGNH hydrolase-type esterase domain-containing protein</fullName>
    </recommendedName>
</protein>
<dbReference type="SUPFAM" id="SSF52266">
    <property type="entry name" value="SGNH hydrolase"/>
    <property type="match status" value="1"/>
</dbReference>
<accession>A0ABQ2P6F7</accession>
<reference evidence="2" key="1">
    <citation type="journal article" date="2019" name="Int. J. Syst. Evol. Microbiol.">
        <title>The Global Catalogue of Microorganisms (GCM) 10K type strain sequencing project: providing services to taxonomists for standard genome sequencing and annotation.</title>
        <authorList>
            <consortium name="The Broad Institute Genomics Platform"/>
            <consortium name="The Broad Institute Genome Sequencing Center for Infectious Disease"/>
            <person name="Wu L."/>
            <person name="Ma J."/>
        </authorList>
    </citation>
    <scope>NUCLEOTIDE SEQUENCE [LARGE SCALE GENOMIC DNA]</scope>
    <source>
        <strain evidence="2">CGMCC 1.8859</strain>
    </source>
</reference>
<organism evidence="1 2">
    <name type="scientific">Silvimonas iriomotensis</name>
    <dbReference type="NCBI Taxonomy" id="449662"/>
    <lineage>
        <taxon>Bacteria</taxon>
        <taxon>Pseudomonadati</taxon>
        <taxon>Pseudomonadota</taxon>
        <taxon>Betaproteobacteria</taxon>
        <taxon>Neisseriales</taxon>
        <taxon>Chitinibacteraceae</taxon>
        <taxon>Silvimonas</taxon>
    </lineage>
</organism>
<evidence type="ECO:0000313" key="2">
    <source>
        <dbReference type="Proteomes" id="UP000637267"/>
    </source>
</evidence>
<name>A0ABQ2P6F7_9NEIS</name>
<dbReference type="EMBL" id="BMLX01000001">
    <property type="protein sequence ID" value="GGP18831.1"/>
    <property type="molecule type" value="Genomic_DNA"/>
</dbReference>
<dbReference type="Gene3D" id="3.40.50.1110">
    <property type="entry name" value="SGNH hydrolase"/>
    <property type="match status" value="1"/>
</dbReference>
<comment type="caution">
    <text evidence="1">The sequence shown here is derived from an EMBL/GenBank/DDBJ whole genome shotgun (WGS) entry which is preliminary data.</text>
</comment>
<evidence type="ECO:0008006" key="3">
    <source>
        <dbReference type="Google" id="ProtNLM"/>
    </source>
</evidence>
<evidence type="ECO:0000313" key="1">
    <source>
        <dbReference type="EMBL" id="GGP18831.1"/>
    </source>
</evidence>
<sequence>MEALIMARTYNPTIILPNRTVPGPGMIDPNDRQYALRVLAEGDSWYSVGSIPTSNLLYGLGFADSTLLLNLAYPGDTIIHMSDIEQNHDLFGFLARPNYAIKWDAILLSGGGNDLIDAVQRIVLPAAASGQDPKLAASYIDTDVCAKVTQSIVSSYKTVVGIRDSVGGPNRGVPIIIHTYDYATPRDAPVSFAGLALPLGPWLYPVVKAFAGPLQLSIADLLIDTLATTLLSLDTASKSANALPAFHVVDTRGTLKRAKQGTSGDSNDWTNEIHPNHDGYSKLSSKLSPVINTLIGSK</sequence>
<keyword evidence="2" id="KW-1185">Reference proteome</keyword>
<gene>
    <name evidence="1" type="ORF">GCM10010970_07600</name>
</gene>
<dbReference type="Proteomes" id="UP000637267">
    <property type="component" value="Unassembled WGS sequence"/>
</dbReference>
<dbReference type="InterPro" id="IPR036514">
    <property type="entry name" value="SGNH_hydro_sf"/>
</dbReference>
<proteinExistence type="predicted"/>